<name>A0ABQ8C4B6_BRANA</name>
<protein>
    <submittedName>
        <fullName evidence="2">Uncharacterized protein</fullName>
    </submittedName>
</protein>
<proteinExistence type="predicted"/>
<dbReference type="Proteomes" id="UP000824890">
    <property type="component" value="Unassembled WGS sequence"/>
</dbReference>
<feature type="compositionally biased region" description="Basic and acidic residues" evidence="1">
    <location>
        <begin position="1"/>
        <end position="26"/>
    </location>
</feature>
<sequence>MSHETVGEGKERERRSKRERREKGDLRVFSGVRPARERPCRRRKPYSFSKRFLFASSSSRLTDRFVGALDWNHPSTVVSLRGGKTRSRGGSRREKRGLHVSVVWEMEAITDPSTSVCSPGGGGFLSFAAAGSSSRKGEAFFAPFLPVLAPEGRGSHSSTLSPMKLSIDGDDDRRRKAVCLRLGLDMPSRRVVIGMISRPLMLSVTSATDESRSTVTAGMR</sequence>
<dbReference type="EMBL" id="JAGKQM010000009">
    <property type="protein sequence ID" value="KAH0911892.1"/>
    <property type="molecule type" value="Genomic_DNA"/>
</dbReference>
<feature type="region of interest" description="Disordered" evidence="1">
    <location>
        <begin position="1"/>
        <end position="34"/>
    </location>
</feature>
<gene>
    <name evidence="2" type="ORF">HID58_035213</name>
</gene>
<organism evidence="2 3">
    <name type="scientific">Brassica napus</name>
    <name type="common">Rape</name>
    <dbReference type="NCBI Taxonomy" id="3708"/>
    <lineage>
        <taxon>Eukaryota</taxon>
        <taxon>Viridiplantae</taxon>
        <taxon>Streptophyta</taxon>
        <taxon>Embryophyta</taxon>
        <taxon>Tracheophyta</taxon>
        <taxon>Spermatophyta</taxon>
        <taxon>Magnoliopsida</taxon>
        <taxon>eudicotyledons</taxon>
        <taxon>Gunneridae</taxon>
        <taxon>Pentapetalae</taxon>
        <taxon>rosids</taxon>
        <taxon>malvids</taxon>
        <taxon>Brassicales</taxon>
        <taxon>Brassicaceae</taxon>
        <taxon>Brassiceae</taxon>
        <taxon>Brassica</taxon>
    </lineage>
</organism>
<evidence type="ECO:0000256" key="1">
    <source>
        <dbReference type="SAM" id="MobiDB-lite"/>
    </source>
</evidence>
<reference evidence="2 3" key="1">
    <citation type="submission" date="2021-05" db="EMBL/GenBank/DDBJ databases">
        <title>Genome Assembly of Synthetic Allotetraploid Brassica napus Reveals Homoeologous Exchanges between Subgenomes.</title>
        <authorList>
            <person name="Davis J.T."/>
        </authorList>
    </citation>
    <scope>NUCLEOTIDE SEQUENCE [LARGE SCALE GENOMIC DNA]</scope>
    <source>
        <strain evidence="3">cv. Da-Ae</strain>
        <tissue evidence="2">Seedling</tissue>
    </source>
</reference>
<accession>A0ABQ8C4B6</accession>
<evidence type="ECO:0000313" key="3">
    <source>
        <dbReference type="Proteomes" id="UP000824890"/>
    </source>
</evidence>
<comment type="caution">
    <text evidence="2">The sequence shown here is derived from an EMBL/GenBank/DDBJ whole genome shotgun (WGS) entry which is preliminary data.</text>
</comment>
<evidence type="ECO:0000313" key="2">
    <source>
        <dbReference type="EMBL" id="KAH0911892.1"/>
    </source>
</evidence>
<keyword evidence="3" id="KW-1185">Reference proteome</keyword>